<dbReference type="EC" id="5.4.99.-" evidence="5"/>
<evidence type="ECO:0000259" key="6">
    <source>
        <dbReference type="SMART" id="SM00363"/>
    </source>
</evidence>
<evidence type="ECO:0000256" key="5">
    <source>
        <dbReference type="RuleBase" id="RU362028"/>
    </source>
</evidence>
<evidence type="ECO:0000313" key="7">
    <source>
        <dbReference type="EMBL" id="OGZ33969.1"/>
    </source>
</evidence>
<dbReference type="Gene3D" id="3.30.2350.10">
    <property type="entry name" value="Pseudouridine synthase"/>
    <property type="match status" value="1"/>
</dbReference>
<dbReference type="Proteomes" id="UP000179099">
    <property type="component" value="Unassembled WGS sequence"/>
</dbReference>
<dbReference type="Gene3D" id="3.10.290.10">
    <property type="entry name" value="RNA-binding S4 domain"/>
    <property type="match status" value="1"/>
</dbReference>
<name>A0A1G2F7D2_9BACT</name>
<dbReference type="SMART" id="SM00363">
    <property type="entry name" value="S4"/>
    <property type="match status" value="1"/>
</dbReference>
<dbReference type="NCBIfam" id="TIGR00005">
    <property type="entry name" value="rluA_subfam"/>
    <property type="match status" value="1"/>
</dbReference>
<dbReference type="InterPro" id="IPR036986">
    <property type="entry name" value="S4_RNA-bd_sf"/>
</dbReference>
<dbReference type="SUPFAM" id="SSF55174">
    <property type="entry name" value="Alpha-L RNA-binding motif"/>
    <property type="match status" value="1"/>
</dbReference>
<gene>
    <name evidence="7" type="ORF">A2Y98_00660</name>
</gene>
<keyword evidence="2 5" id="KW-0413">Isomerase</keyword>
<dbReference type="GO" id="GO:0120159">
    <property type="term" value="F:rRNA pseudouridine synthase activity"/>
    <property type="evidence" value="ECO:0007669"/>
    <property type="project" value="UniProtKB-ARBA"/>
</dbReference>
<protein>
    <recommendedName>
        <fullName evidence="5">Pseudouridine synthase</fullName>
        <ecNumber evidence="5">5.4.99.-</ecNumber>
    </recommendedName>
</protein>
<comment type="catalytic activity">
    <reaction evidence="5">
        <text>a uridine in RNA = a pseudouridine in RNA</text>
        <dbReference type="Rhea" id="RHEA:48348"/>
        <dbReference type="Rhea" id="RHEA-COMP:12068"/>
        <dbReference type="Rhea" id="RHEA-COMP:12069"/>
        <dbReference type="ChEBI" id="CHEBI:65314"/>
        <dbReference type="ChEBI" id="CHEBI:65315"/>
    </reaction>
</comment>
<comment type="similarity">
    <text evidence="1 5">Belongs to the pseudouridine synthase RluA family.</text>
</comment>
<dbReference type="PROSITE" id="PS01129">
    <property type="entry name" value="PSI_RLU"/>
    <property type="match status" value="1"/>
</dbReference>
<evidence type="ECO:0000256" key="4">
    <source>
        <dbReference type="PROSITE-ProRule" id="PRU00182"/>
    </source>
</evidence>
<dbReference type="GO" id="GO:0000455">
    <property type="term" value="P:enzyme-directed rRNA pseudouridine synthesis"/>
    <property type="evidence" value="ECO:0007669"/>
    <property type="project" value="TreeGrafter"/>
</dbReference>
<dbReference type="InterPro" id="IPR006224">
    <property type="entry name" value="PsdUridine_synth_RluA-like_CS"/>
</dbReference>
<accession>A0A1G2F7D2</accession>
<dbReference type="GO" id="GO:0003723">
    <property type="term" value="F:RNA binding"/>
    <property type="evidence" value="ECO:0007669"/>
    <property type="project" value="UniProtKB-KW"/>
</dbReference>
<evidence type="ECO:0000256" key="1">
    <source>
        <dbReference type="ARBA" id="ARBA00010876"/>
    </source>
</evidence>
<dbReference type="CDD" id="cd00165">
    <property type="entry name" value="S4"/>
    <property type="match status" value="1"/>
</dbReference>
<dbReference type="InterPro" id="IPR020103">
    <property type="entry name" value="PsdUridine_synth_cat_dom_sf"/>
</dbReference>
<dbReference type="AlphaFoldDB" id="A0A1G2F7D2"/>
<proteinExistence type="inferred from homology"/>
<dbReference type="EMBL" id="MHMW01000021">
    <property type="protein sequence ID" value="OGZ33969.1"/>
    <property type="molecule type" value="Genomic_DNA"/>
</dbReference>
<dbReference type="InterPro" id="IPR006225">
    <property type="entry name" value="PsdUridine_synth_RluC/D"/>
</dbReference>
<dbReference type="PANTHER" id="PTHR21600">
    <property type="entry name" value="MITOCHONDRIAL RNA PSEUDOURIDINE SYNTHASE"/>
    <property type="match status" value="1"/>
</dbReference>
<sequence length="305" mass="34250">MKMKFIAKKENVGRRLDKLIAGYWPQYSRAYIQKQVKGGAVLVNGQIKKSSYLLKENDEIEANILPLPEISLEPDQTIELKIIYEDDDVIVIDKPAGLIVHPSATQKSGTLVNGLLAHYPLLKGVGEDPVRPGIVHRLDKDTSGLMIVSKNNESFGFLKDQFKNKKVEKKYLVLVAGRPKESSGKIKTFISRSKSDPTRQKISQHGAKEAITFYKTIREFRNFTLIEAVPKTGRMHQIRVQLAWLGNPVTCDNKYGLKKRACPEGLTRQFLHAAKLTVVLPDGQKKSFISHLPPDLDIILASLAR</sequence>
<evidence type="ECO:0000313" key="8">
    <source>
        <dbReference type="Proteomes" id="UP000179099"/>
    </source>
</evidence>
<evidence type="ECO:0000256" key="2">
    <source>
        <dbReference type="ARBA" id="ARBA00023235"/>
    </source>
</evidence>
<dbReference type="Pfam" id="PF01479">
    <property type="entry name" value="S4"/>
    <property type="match status" value="1"/>
</dbReference>
<organism evidence="7 8">
    <name type="scientific">Candidatus Portnoybacteria bacterium RBG_19FT_COMBO_36_7</name>
    <dbReference type="NCBI Taxonomy" id="1801992"/>
    <lineage>
        <taxon>Bacteria</taxon>
        <taxon>Candidatus Portnoyibacteriota</taxon>
    </lineage>
</organism>
<comment type="caution">
    <text evidence="7">The sequence shown here is derived from an EMBL/GenBank/DDBJ whole genome shotgun (WGS) entry which is preliminary data.</text>
</comment>
<dbReference type="InterPro" id="IPR002942">
    <property type="entry name" value="S4_RNA-bd"/>
</dbReference>
<feature type="domain" description="RNA-binding S4" evidence="6">
    <location>
        <begin position="14"/>
        <end position="71"/>
    </location>
</feature>
<reference evidence="7 8" key="1">
    <citation type="journal article" date="2016" name="Nat. Commun.">
        <title>Thousands of microbial genomes shed light on interconnected biogeochemical processes in an aquifer system.</title>
        <authorList>
            <person name="Anantharaman K."/>
            <person name="Brown C.T."/>
            <person name="Hug L.A."/>
            <person name="Sharon I."/>
            <person name="Castelle C.J."/>
            <person name="Probst A.J."/>
            <person name="Thomas B.C."/>
            <person name="Singh A."/>
            <person name="Wilkins M.J."/>
            <person name="Karaoz U."/>
            <person name="Brodie E.L."/>
            <person name="Williams K.H."/>
            <person name="Hubbard S.S."/>
            <person name="Banfield J.F."/>
        </authorList>
    </citation>
    <scope>NUCLEOTIDE SEQUENCE [LARGE SCALE GENOMIC DNA]</scope>
</reference>
<feature type="active site" evidence="3">
    <location>
        <position position="139"/>
    </location>
</feature>
<comment type="function">
    <text evidence="5">Responsible for synthesis of pseudouridine from uracil.</text>
</comment>
<dbReference type="Pfam" id="PF00849">
    <property type="entry name" value="PseudoU_synth_2"/>
    <property type="match status" value="1"/>
</dbReference>
<dbReference type="InterPro" id="IPR050188">
    <property type="entry name" value="RluA_PseudoU_synthase"/>
</dbReference>
<evidence type="ECO:0000256" key="3">
    <source>
        <dbReference type="PIRSR" id="PIRSR606225-1"/>
    </source>
</evidence>
<dbReference type="PANTHER" id="PTHR21600:SF44">
    <property type="entry name" value="RIBOSOMAL LARGE SUBUNIT PSEUDOURIDINE SYNTHASE D"/>
    <property type="match status" value="1"/>
</dbReference>
<dbReference type="CDD" id="cd02869">
    <property type="entry name" value="PseudoU_synth_RluA_like"/>
    <property type="match status" value="1"/>
</dbReference>
<dbReference type="STRING" id="1801992.A2Y98_00660"/>
<dbReference type="SUPFAM" id="SSF55120">
    <property type="entry name" value="Pseudouridine synthase"/>
    <property type="match status" value="1"/>
</dbReference>
<dbReference type="InterPro" id="IPR006145">
    <property type="entry name" value="PsdUridine_synth_RsuA/RluA"/>
</dbReference>
<keyword evidence="4" id="KW-0694">RNA-binding</keyword>
<dbReference type="PROSITE" id="PS50889">
    <property type="entry name" value="S4"/>
    <property type="match status" value="1"/>
</dbReference>